<evidence type="ECO:0000313" key="3">
    <source>
        <dbReference type="Proteomes" id="UP000838756"/>
    </source>
</evidence>
<dbReference type="PANTHER" id="PTHR17583:SF0">
    <property type="entry name" value="PHOSPHOINOSITIDE 3-KINASE REGULATORY SUBUNIT 4"/>
    <property type="match status" value="1"/>
</dbReference>
<dbReference type="GO" id="GO:0034272">
    <property type="term" value="C:phosphatidylinositol 3-kinase complex, class III, type II"/>
    <property type="evidence" value="ECO:0007669"/>
    <property type="project" value="TreeGrafter"/>
</dbReference>
<dbReference type="InterPro" id="IPR045162">
    <property type="entry name" value="Vps15-like"/>
</dbReference>
<dbReference type="AlphaFoldDB" id="A0A8S4QPH9"/>
<gene>
    <name evidence="2" type="primary">jg20713</name>
    <name evidence="2" type="ORF">PAEG_LOCUS4662</name>
</gene>
<evidence type="ECO:0000313" key="2">
    <source>
        <dbReference type="EMBL" id="CAH2216696.1"/>
    </source>
</evidence>
<comment type="caution">
    <text evidence="2">The sequence shown here is derived from an EMBL/GenBank/DDBJ whole genome shotgun (WGS) entry which is preliminary data.</text>
</comment>
<dbReference type="GO" id="GO:0005770">
    <property type="term" value="C:late endosome"/>
    <property type="evidence" value="ECO:0007669"/>
    <property type="project" value="TreeGrafter"/>
</dbReference>
<dbReference type="EMBL" id="CAKXAJ010016413">
    <property type="protein sequence ID" value="CAH2216696.1"/>
    <property type="molecule type" value="Genomic_DNA"/>
</dbReference>
<dbReference type="OrthoDB" id="242910at2759"/>
<dbReference type="GO" id="GO:0034271">
    <property type="term" value="C:phosphatidylinositol 3-kinase complex, class III, type I"/>
    <property type="evidence" value="ECO:0007669"/>
    <property type="project" value="TreeGrafter"/>
</dbReference>
<evidence type="ECO:0000256" key="1">
    <source>
        <dbReference type="SAM" id="SignalP"/>
    </source>
</evidence>
<protein>
    <submittedName>
        <fullName evidence="2">Jg20713 protein</fullName>
    </submittedName>
</protein>
<feature type="chain" id="PRO_5035743676" evidence="1">
    <location>
        <begin position="20"/>
        <end position="93"/>
    </location>
</feature>
<feature type="non-terminal residue" evidence="2">
    <location>
        <position position="1"/>
    </location>
</feature>
<feature type="signal peptide" evidence="1">
    <location>
        <begin position="1"/>
        <end position="19"/>
    </location>
</feature>
<proteinExistence type="predicted"/>
<dbReference type="GO" id="GO:0006623">
    <property type="term" value="P:protein targeting to vacuole"/>
    <property type="evidence" value="ECO:0007669"/>
    <property type="project" value="TreeGrafter"/>
</dbReference>
<organism evidence="2 3">
    <name type="scientific">Pararge aegeria aegeria</name>
    <dbReference type="NCBI Taxonomy" id="348720"/>
    <lineage>
        <taxon>Eukaryota</taxon>
        <taxon>Metazoa</taxon>
        <taxon>Ecdysozoa</taxon>
        <taxon>Arthropoda</taxon>
        <taxon>Hexapoda</taxon>
        <taxon>Insecta</taxon>
        <taxon>Pterygota</taxon>
        <taxon>Neoptera</taxon>
        <taxon>Endopterygota</taxon>
        <taxon>Lepidoptera</taxon>
        <taxon>Glossata</taxon>
        <taxon>Ditrysia</taxon>
        <taxon>Papilionoidea</taxon>
        <taxon>Nymphalidae</taxon>
        <taxon>Satyrinae</taxon>
        <taxon>Satyrini</taxon>
        <taxon>Parargina</taxon>
        <taxon>Pararge</taxon>
    </lineage>
</organism>
<accession>A0A8S4QPH9</accession>
<dbReference type="GO" id="GO:0045324">
    <property type="term" value="P:late endosome to vacuole transport"/>
    <property type="evidence" value="ECO:0007669"/>
    <property type="project" value="InterPro"/>
</dbReference>
<keyword evidence="1" id="KW-0732">Signal</keyword>
<dbReference type="PANTHER" id="PTHR17583">
    <property type="entry name" value="PHOSPHOINOSITIDE 3-KINASE REGULATORY SUBUNIT 4"/>
    <property type="match status" value="1"/>
</dbReference>
<dbReference type="Proteomes" id="UP000838756">
    <property type="component" value="Unassembled WGS sequence"/>
</dbReference>
<reference evidence="2" key="1">
    <citation type="submission" date="2022-03" db="EMBL/GenBank/DDBJ databases">
        <authorList>
            <person name="Lindestad O."/>
        </authorList>
    </citation>
    <scope>NUCLEOTIDE SEQUENCE</scope>
</reference>
<dbReference type="GO" id="GO:0004674">
    <property type="term" value="F:protein serine/threonine kinase activity"/>
    <property type="evidence" value="ECO:0007669"/>
    <property type="project" value="InterPro"/>
</dbReference>
<sequence length="93" mass="10550">LENIMVTSWLWVLLTDIASFKPTFLPDDNPADFSYFFDTSRRRLCYVAPERFVRAPDPNVRNSGDDRSSSLLLSESPCKIGELIPSMDIFSTG</sequence>
<dbReference type="GO" id="GO:0016236">
    <property type="term" value="P:macroautophagy"/>
    <property type="evidence" value="ECO:0007669"/>
    <property type="project" value="InterPro"/>
</dbReference>
<keyword evidence="3" id="KW-1185">Reference proteome</keyword>
<dbReference type="GO" id="GO:0071561">
    <property type="term" value="C:nucleus-vacuole junction"/>
    <property type="evidence" value="ECO:0007669"/>
    <property type="project" value="TreeGrafter"/>
</dbReference>
<name>A0A8S4QPH9_9NEOP</name>